<name>A0ABY8FSU9_9SPHN</name>
<dbReference type="InterPro" id="IPR005586">
    <property type="entry name" value="ABC_trans_aux"/>
</dbReference>
<feature type="domain" description="ABC-type transport auxiliary lipoprotein component" evidence="1">
    <location>
        <begin position="41"/>
        <end position="193"/>
    </location>
</feature>
<dbReference type="RefSeq" id="WP_278016778.1">
    <property type="nucleotide sequence ID" value="NZ_CP121106.1"/>
</dbReference>
<keyword evidence="2" id="KW-0449">Lipoprotein</keyword>
<evidence type="ECO:0000313" key="3">
    <source>
        <dbReference type="Proteomes" id="UP001215827"/>
    </source>
</evidence>
<organism evidence="2 3">
    <name type="scientific">Altererythrobacter arenosus</name>
    <dbReference type="NCBI Taxonomy" id="3032592"/>
    <lineage>
        <taxon>Bacteria</taxon>
        <taxon>Pseudomonadati</taxon>
        <taxon>Pseudomonadota</taxon>
        <taxon>Alphaproteobacteria</taxon>
        <taxon>Sphingomonadales</taxon>
        <taxon>Erythrobacteraceae</taxon>
        <taxon>Altererythrobacter</taxon>
    </lineage>
</organism>
<keyword evidence="3" id="KW-1185">Reference proteome</keyword>
<proteinExistence type="predicted"/>
<dbReference type="EMBL" id="CP121106">
    <property type="protein sequence ID" value="WFL78088.1"/>
    <property type="molecule type" value="Genomic_DNA"/>
</dbReference>
<gene>
    <name evidence="2" type="ORF">P7228_03180</name>
</gene>
<accession>A0ABY8FSU9</accession>
<dbReference type="SUPFAM" id="SSF159594">
    <property type="entry name" value="XCC0632-like"/>
    <property type="match status" value="1"/>
</dbReference>
<protein>
    <submittedName>
        <fullName evidence="2">ABC-type transport auxiliary lipoprotein family protein</fullName>
    </submittedName>
</protein>
<dbReference type="Gene3D" id="3.40.50.10610">
    <property type="entry name" value="ABC-type transport auxiliary lipoprotein component"/>
    <property type="match status" value="1"/>
</dbReference>
<reference evidence="2 3" key="1">
    <citation type="submission" date="2023-03" db="EMBL/GenBank/DDBJ databases">
        <title>Altererythrobacter sp. CAU 1644 isolated from sand.</title>
        <authorList>
            <person name="Kim W."/>
        </authorList>
    </citation>
    <scope>NUCLEOTIDE SEQUENCE [LARGE SCALE GENOMIC DNA]</scope>
    <source>
        <strain evidence="2 3">CAU 1644</strain>
    </source>
</reference>
<dbReference type="PROSITE" id="PS51257">
    <property type="entry name" value="PROKAR_LIPOPROTEIN"/>
    <property type="match status" value="1"/>
</dbReference>
<dbReference type="Proteomes" id="UP001215827">
    <property type="component" value="Chromosome"/>
</dbReference>
<evidence type="ECO:0000259" key="1">
    <source>
        <dbReference type="Pfam" id="PF03886"/>
    </source>
</evidence>
<dbReference type="Pfam" id="PF03886">
    <property type="entry name" value="ABC_trans_aux"/>
    <property type="match status" value="1"/>
</dbReference>
<sequence length="199" mass="21260">MTYAARTARLAYLAPLVMLAGCISLGEDPPDRLLTLTSQATTSAGTAQSAQRSETIIIHEPGVPASLDVTRVPVQVNSTEIAYLKDALWVEKPSRLFRRLLAETMRAKTGRVVLDGDDPAFSGGENLRGTLRAFGYDASNSSVVVQFDAIRQGDGGRVETRRFEAVEQGVLAEAAPVGDALNRAANRVAEEVADWVSGS</sequence>
<evidence type="ECO:0000313" key="2">
    <source>
        <dbReference type="EMBL" id="WFL78088.1"/>
    </source>
</evidence>